<dbReference type="InterPro" id="IPR000600">
    <property type="entry name" value="ROK"/>
</dbReference>
<dbReference type="RefSeq" id="WP_345127725.1">
    <property type="nucleotide sequence ID" value="NZ_BAABAT010000007.1"/>
</dbReference>
<dbReference type="Proteomes" id="UP001500620">
    <property type="component" value="Unassembled WGS sequence"/>
</dbReference>
<accession>A0ABP8D7K7</accession>
<keyword evidence="3" id="KW-1185">Reference proteome</keyword>
<organism evidence="2 3">
    <name type="scientific">Dactylosporangium darangshiense</name>
    <dbReference type="NCBI Taxonomy" id="579108"/>
    <lineage>
        <taxon>Bacteria</taxon>
        <taxon>Bacillati</taxon>
        <taxon>Actinomycetota</taxon>
        <taxon>Actinomycetes</taxon>
        <taxon>Micromonosporales</taxon>
        <taxon>Micromonosporaceae</taxon>
        <taxon>Dactylosporangium</taxon>
    </lineage>
</organism>
<sequence>MSVVGVDIGGTKIAAALVAADGALAGPVLRCPTPAAEGPAAVLQAAADLARRAASSSPGATPVACGVGTAGAVDADGRVTHATGSLPGWRGTDVRAALEAALFMPVTVHNDVHAMAVAETRHGAAAGARDALVVAAGTGIGGAVVASGALVRGRHGLAGSVGHLPAAAALGRPCGCGAVDHVESYAAGPAIAALYARAAGLGEVPTLEATATAARSGDAAAREAIALAARVLGACLAAAATLLDPDVVVLGGGVLGLGEPFVASVTAAMRAASLPGAPDVPLHTTAFGQAAVLTGAALLAA</sequence>
<gene>
    <name evidence="2" type="ORF">GCM10022255_033160</name>
</gene>
<dbReference type="PANTHER" id="PTHR18964">
    <property type="entry name" value="ROK (REPRESSOR, ORF, KINASE) FAMILY"/>
    <property type="match status" value="1"/>
</dbReference>
<evidence type="ECO:0000256" key="1">
    <source>
        <dbReference type="ARBA" id="ARBA00006479"/>
    </source>
</evidence>
<evidence type="ECO:0000313" key="3">
    <source>
        <dbReference type="Proteomes" id="UP001500620"/>
    </source>
</evidence>
<dbReference type="PANTHER" id="PTHR18964:SF149">
    <property type="entry name" value="BIFUNCTIONAL UDP-N-ACETYLGLUCOSAMINE 2-EPIMERASE_N-ACETYLMANNOSAMINE KINASE"/>
    <property type="match status" value="1"/>
</dbReference>
<dbReference type="Pfam" id="PF00480">
    <property type="entry name" value="ROK"/>
    <property type="match status" value="1"/>
</dbReference>
<dbReference type="EMBL" id="BAABAT010000007">
    <property type="protein sequence ID" value="GAA4249356.1"/>
    <property type="molecule type" value="Genomic_DNA"/>
</dbReference>
<dbReference type="SUPFAM" id="SSF53067">
    <property type="entry name" value="Actin-like ATPase domain"/>
    <property type="match status" value="1"/>
</dbReference>
<comment type="similarity">
    <text evidence="1">Belongs to the ROK (NagC/XylR) family.</text>
</comment>
<dbReference type="InterPro" id="IPR043129">
    <property type="entry name" value="ATPase_NBD"/>
</dbReference>
<protein>
    <submittedName>
        <fullName evidence="2">ROK family protein</fullName>
    </submittedName>
</protein>
<proteinExistence type="inferred from homology"/>
<reference evidence="3" key="1">
    <citation type="journal article" date="2019" name="Int. J. Syst. Evol. Microbiol.">
        <title>The Global Catalogue of Microorganisms (GCM) 10K type strain sequencing project: providing services to taxonomists for standard genome sequencing and annotation.</title>
        <authorList>
            <consortium name="The Broad Institute Genomics Platform"/>
            <consortium name="The Broad Institute Genome Sequencing Center for Infectious Disease"/>
            <person name="Wu L."/>
            <person name="Ma J."/>
        </authorList>
    </citation>
    <scope>NUCLEOTIDE SEQUENCE [LARGE SCALE GENOMIC DNA]</scope>
    <source>
        <strain evidence="3">JCM 17441</strain>
    </source>
</reference>
<dbReference type="Gene3D" id="3.30.420.40">
    <property type="match status" value="2"/>
</dbReference>
<name>A0ABP8D7K7_9ACTN</name>
<comment type="caution">
    <text evidence="2">The sequence shown here is derived from an EMBL/GenBank/DDBJ whole genome shotgun (WGS) entry which is preliminary data.</text>
</comment>
<evidence type="ECO:0000313" key="2">
    <source>
        <dbReference type="EMBL" id="GAA4249356.1"/>
    </source>
</evidence>